<dbReference type="InterPro" id="IPR045063">
    <property type="entry name" value="Dynamin_N"/>
</dbReference>
<proteinExistence type="predicted"/>
<accession>A0A4Q4TAL2</accession>
<evidence type="ECO:0000259" key="3">
    <source>
        <dbReference type="Pfam" id="PF24564"/>
    </source>
</evidence>
<dbReference type="AlphaFoldDB" id="A0A4Q4TAL2"/>
<feature type="compositionally biased region" description="Low complexity" evidence="1">
    <location>
        <begin position="166"/>
        <end position="178"/>
    </location>
</feature>
<feature type="domain" description="Dynamin N-terminal" evidence="2">
    <location>
        <begin position="281"/>
        <end position="506"/>
    </location>
</feature>
<evidence type="ECO:0000259" key="2">
    <source>
        <dbReference type="Pfam" id="PF00350"/>
    </source>
</evidence>
<feature type="domain" description="DUF7605" evidence="3">
    <location>
        <begin position="664"/>
        <end position="830"/>
    </location>
</feature>
<evidence type="ECO:0000313" key="5">
    <source>
        <dbReference type="Proteomes" id="UP000293360"/>
    </source>
</evidence>
<feature type="compositionally biased region" description="Polar residues" evidence="1">
    <location>
        <begin position="126"/>
        <end position="139"/>
    </location>
</feature>
<feature type="region of interest" description="Disordered" evidence="1">
    <location>
        <begin position="871"/>
        <end position="890"/>
    </location>
</feature>
<dbReference type="STRING" id="155417.A0A4Q4TAL2"/>
<dbReference type="SUPFAM" id="SSF52540">
    <property type="entry name" value="P-loop containing nucleoside triphosphate hydrolases"/>
    <property type="match status" value="1"/>
</dbReference>
<evidence type="ECO:0000256" key="1">
    <source>
        <dbReference type="SAM" id="MobiDB-lite"/>
    </source>
</evidence>
<dbReference type="OrthoDB" id="3598281at2759"/>
<organism evidence="4 5">
    <name type="scientific">Monosporascus ibericus</name>
    <dbReference type="NCBI Taxonomy" id="155417"/>
    <lineage>
        <taxon>Eukaryota</taxon>
        <taxon>Fungi</taxon>
        <taxon>Dikarya</taxon>
        <taxon>Ascomycota</taxon>
        <taxon>Pezizomycotina</taxon>
        <taxon>Sordariomycetes</taxon>
        <taxon>Xylariomycetidae</taxon>
        <taxon>Xylariales</taxon>
        <taxon>Xylariales incertae sedis</taxon>
        <taxon>Monosporascus</taxon>
    </lineage>
</organism>
<dbReference type="Proteomes" id="UP000293360">
    <property type="component" value="Unassembled WGS sequence"/>
</dbReference>
<feature type="region of interest" description="Disordered" evidence="1">
    <location>
        <begin position="103"/>
        <end position="185"/>
    </location>
</feature>
<dbReference type="InterPro" id="IPR027417">
    <property type="entry name" value="P-loop_NTPase"/>
</dbReference>
<feature type="region of interest" description="Disordered" evidence="1">
    <location>
        <begin position="1"/>
        <end position="88"/>
    </location>
</feature>
<evidence type="ECO:0000313" key="4">
    <source>
        <dbReference type="EMBL" id="RYP02574.1"/>
    </source>
</evidence>
<dbReference type="Pfam" id="PF24564">
    <property type="entry name" value="DUF7605"/>
    <property type="match status" value="1"/>
</dbReference>
<name>A0A4Q4TAL2_9PEZI</name>
<reference evidence="4 5" key="1">
    <citation type="submission" date="2018-06" db="EMBL/GenBank/DDBJ databases">
        <title>Complete Genomes of Monosporascus.</title>
        <authorList>
            <person name="Robinson A.J."/>
            <person name="Natvig D.O."/>
        </authorList>
    </citation>
    <scope>NUCLEOTIDE SEQUENCE [LARGE SCALE GENOMIC DNA]</scope>
    <source>
        <strain evidence="4 5">CBS 110550</strain>
    </source>
</reference>
<evidence type="ECO:0008006" key="6">
    <source>
        <dbReference type="Google" id="ProtNLM"/>
    </source>
</evidence>
<dbReference type="EMBL" id="QJNU01000312">
    <property type="protein sequence ID" value="RYP02574.1"/>
    <property type="molecule type" value="Genomic_DNA"/>
</dbReference>
<protein>
    <recommendedName>
        <fullName evidence="6">GED domain-containing protein</fullName>
    </recommendedName>
</protein>
<dbReference type="PANTHER" id="PTHR36681">
    <property type="entry name" value="NUCLEAR GTPASE, GERMINAL CENTER-ASSOCIATED, TANDEM DUPLICATE 3"/>
    <property type="match status" value="1"/>
</dbReference>
<keyword evidence="5" id="KW-1185">Reference proteome</keyword>
<feature type="compositionally biased region" description="Polar residues" evidence="1">
    <location>
        <begin position="50"/>
        <end position="88"/>
    </location>
</feature>
<comment type="caution">
    <text evidence="4">The sequence shown here is derived from an EMBL/GenBank/DDBJ whole genome shotgun (WGS) entry which is preliminary data.</text>
</comment>
<gene>
    <name evidence="4" type="ORF">DL764_005748</name>
</gene>
<sequence length="934" mass="103487">MPTFSLDGDDLDESPSVFRDPMMPSNLGGGQPATPDSQPSRIILTPRSRAATTGTPPSRASQVGHTSSPASVTVTPPVSRSLFGQGTSDFAFTGTGTGTGTISFRSLHNVSPSPSPRPIARPTPRLSRQASPAPSSQLTPPEAELSRLTLDGTSSVHQRHAESLQPPTTGSGSPMPSGNRLSPPQAEFSRLTLTESPSAPPVGSLAVGAAPYNVRDEQPPTHPFFTSSFQTALKDGLDIAKGIANMIQSIPDSIERGPEIHRLLEDAKTLSSFVGSDTRTIAVLGDSGQGKSSLINSLLHFPDIAKTGDTGSACTSVVTEYRQKMREHSAAPIIIEVEYLARDEIADMVRELLWSYRQLFLPGVESDTTSAADYARYTRESEQAWSALEAAFKHQSRFSKEMLRDMSEGALERIQYQLIAWTNDMEWPEGGEAGCWRSTASNAEECREKTGLFMGDRYWPFTKIIRVYLNAQVLKTGLILADLPGLQDTNLARVRATEKYLMRQEWLLIEARNEHVKDGLRKAYAAKVPGEKLDVFCVSNTTYEKYSEKGDEELVRASGIPQLRQFCHSITAEAQFREALDRLQARLPNLINSLELWANTNLAAHEREAFVLDVCVYRILTDVEKEIADAVSTLRDDFNHCLKEQILDFLGIEEKSGMGKGGSRRRRTLASLQYYAWCLNKGNHETPSRSREDWNAKIIWKMRMELDYQWDLVEEEIPSLFESLLDTVKSELGYLKDQVGNSAQPDVSKALSEGIDSRIKGLEYTLGLEKEKFASAVRLVRRDASESNYNSFILKEMIPAYREASSQRGMGRDSRQKQIVQNRITDGTLFLNMSIEIRHSIERTVKQSEKALRDILKQSMSNIRNDFDLTIASPPSATSMSGGGSQDGDRAGLVRQRETLVEQAKLFKEHNAGLLEIIASLCDIRNNADPTSPR</sequence>
<dbReference type="Gene3D" id="3.40.50.300">
    <property type="entry name" value="P-loop containing nucleotide triphosphate hydrolases"/>
    <property type="match status" value="1"/>
</dbReference>
<dbReference type="Pfam" id="PF00350">
    <property type="entry name" value="Dynamin_N"/>
    <property type="match status" value="1"/>
</dbReference>
<dbReference type="PANTHER" id="PTHR36681:SF3">
    <property type="entry name" value="NUCLEAR GTPASE, GERMINAL CENTER-ASSOCIATED, TANDEM DUPLICATE 3"/>
    <property type="match status" value="1"/>
</dbReference>
<dbReference type="InterPro" id="IPR056024">
    <property type="entry name" value="DUF7605"/>
</dbReference>